<dbReference type="Gene3D" id="1.10.287.130">
    <property type="match status" value="1"/>
</dbReference>
<dbReference type="Proteomes" id="UP000186096">
    <property type="component" value="Unassembled WGS sequence"/>
</dbReference>
<dbReference type="InterPro" id="IPR004358">
    <property type="entry name" value="Sig_transdc_His_kin-like_C"/>
</dbReference>
<evidence type="ECO:0000259" key="13">
    <source>
        <dbReference type="PROSITE" id="PS50885"/>
    </source>
</evidence>
<keyword evidence="8 11" id="KW-1133">Transmembrane helix</keyword>
<keyword evidence="15" id="KW-1185">Reference proteome</keyword>
<comment type="subcellular location">
    <subcellularLocation>
        <location evidence="2">Cell membrane</location>
    </subcellularLocation>
</comment>
<dbReference type="AlphaFoldDB" id="A0A1N7GTN5"/>
<dbReference type="PRINTS" id="PR00344">
    <property type="entry name" value="BCTRLSENSOR"/>
</dbReference>
<dbReference type="SMART" id="SM00387">
    <property type="entry name" value="HATPase_c"/>
    <property type="match status" value="1"/>
</dbReference>
<feature type="domain" description="Histidine kinase" evidence="12">
    <location>
        <begin position="250"/>
        <end position="456"/>
    </location>
</feature>
<feature type="transmembrane region" description="Helical" evidence="11">
    <location>
        <begin position="167"/>
        <end position="185"/>
    </location>
</feature>
<evidence type="ECO:0000256" key="4">
    <source>
        <dbReference type="ARBA" id="ARBA00022553"/>
    </source>
</evidence>
<keyword evidence="4" id="KW-0597">Phosphoprotein</keyword>
<dbReference type="STRING" id="58117.SAMN05421833_13274"/>
<evidence type="ECO:0000313" key="15">
    <source>
        <dbReference type="Proteomes" id="UP000186096"/>
    </source>
</evidence>
<keyword evidence="5" id="KW-0808">Transferase</keyword>
<keyword evidence="7 14" id="KW-0418">Kinase</keyword>
<evidence type="ECO:0000259" key="12">
    <source>
        <dbReference type="PROSITE" id="PS50109"/>
    </source>
</evidence>
<dbReference type="InterPro" id="IPR036890">
    <property type="entry name" value="HATPase_C_sf"/>
</dbReference>
<evidence type="ECO:0000256" key="7">
    <source>
        <dbReference type="ARBA" id="ARBA00022777"/>
    </source>
</evidence>
<dbReference type="EC" id="2.7.13.3" evidence="3"/>
<keyword evidence="9" id="KW-0902">Two-component regulatory system</keyword>
<dbReference type="SUPFAM" id="SSF47384">
    <property type="entry name" value="Homodimeric domain of signal transducing histidine kinase"/>
    <property type="match status" value="1"/>
</dbReference>
<dbReference type="SMART" id="SM00388">
    <property type="entry name" value="HisKA"/>
    <property type="match status" value="1"/>
</dbReference>
<sequence length="469" mass="51624">MAGWHMPSLLRPRSIQARTALMSAVLSLLVLTVIGFGLDLTVRNRIHSHLFIDTQRVATDWIASMGPNGVPEPPAAHEDLVQLVDSRNRVITASRAASGRAPLTSPFPDGEDGLQYRIDCPDGDRCVVLTAVRVLPVQSRLFWNGEPHAVYAGRPEPGLLATHRLELFIAIGVLLMTAGWTWASWCVAGRTLRPVREIRERVTEISVRDLSLRVPQPHGRDEIAELARASNSFLDRLDTSVRQQRHFASMVSHELRTPLAGLRTQLEEALLYREETDPYETISTAVRTTERCQAIIDEMLTVARVRTAATHQPEPVNLGTLAREEAAARTDGVPVRVEAEDEVIVLGNRVQLCSVLTNLLVNAQRHACSRVDVMVRRDGDEAVVTVLDDGDGIAPEDRERVFEPFVRLKDGRRRDPKGTGLGLALCRVTADAHHGTLRVEDSPRGARFVLRLPLPAGAAAAGSAPQLSR</sequence>
<evidence type="ECO:0000256" key="3">
    <source>
        <dbReference type="ARBA" id="ARBA00012438"/>
    </source>
</evidence>
<dbReference type="Gene3D" id="6.10.340.10">
    <property type="match status" value="1"/>
</dbReference>
<accession>A0A1N7GTN5</accession>
<dbReference type="EMBL" id="FTNI01000032">
    <property type="protein sequence ID" value="SIS15920.1"/>
    <property type="molecule type" value="Genomic_DNA"/>
</dbReference>
<dbReference type="Pfam" id="PF00512">
    <property type="entry name" value="HisKA"/>
    <property type="match status" value="1"/>
</dbReference>
<dbReference type="CDD" id="cd00082">
    <property type="entry name" value="HisKA"/>
    <property type="match status" value="1"/>
</dbReference>
<dbReference type="Pfam" id="PF00672">
    <property type="entry name" value="HAMP"/>
    <property type="match status" value="1"/>
</dbReference>
<dbReference type="PROSITE" id="PS50885">
    <property type="entry name" value="HAMP"/>
    <property type="match status" value="1"/>
</dbReference>
<dbReference type="PANTHER" id="PTHR45436:SF5">
    <property type="entry name" value="SENSOR HISTIDINE KINASE TRCS"/>
    <property type="match status" value="1"/>
</dbReference>
<evidence type="ECO:0000256" key="5">
    <source>
        <dbReference type="ARBA" id="ARBA00022679"/>
    </source>
</evidence>
<evidence type="ECO:0000313" key="14">
    <source>
        <dbReference type="EMBL" id="SIS15920.1"/>
    </source>
</evidence>
<dbReference type="CDD" id="cd06225">
    <property type="entry name" value="HAMP"/>
    <property type="match status" value="1"/>
</dbReference>
<protein>
    <recommendedName>
        <fullName evidence="3">histidine kinase</fullName>
        <ecNumber evidence="3">2.7.13.3</ecNumber>
    </recommendedName>
</protein>
<evidence type="ECO:0000256" key="10">
    <source>
        <dbReference type="ARBA" id="ARBA00023136"/>
    </source>
</evidence>
<keyword evidence="10 11" id="KW-0472">Membrane</keyword>
<dbReference type="Gene3D" id="3.30.565.10">
    <property type="entry name" value="Histidine kinase-like ATPase, C-terminal domain"/>
    <property type="match status" value="1"/>
</dbReference>
<organism evidence="14 15">
    <name type="scientific">Microbispora rosea</name>
    <dbReference type="NCBI Taxonomy" id="58117"/>
    <lineage>
        <taxon>Bacteria</taxon>
        <taxon>Bacillati</taxon>
        <taxon>Actinomycetota</taxon>
        <taxon>Actinomycetes</taxon>
        <taxon>Streptosporangiales</taxon>
        <taxon>Streptosporangiaceae</taxon>
        <taxon>Microbispora</taxon>
    </lineage>
</organism>
<comment type="catalytic activity">
    <reaction evidence="1">
        <text>ATP + protein L-histidine = ADP + protein N-phospho-L-histidine.</text>
        <dbReference type="EC" id="2.7.13.3"/>
    </reaction>
</comment>
<dbReference type="GO" id="GO:0005886">
    <property type="term" value="C:plasma membrane"/>
    <property type="evidence" value="ECO:0007669"/>
    <property type="project" value="UniProtKB-SubCell"/>
</dbReference>
<feature type="transmembrane region" description="Helical" evidence="11">
    <location>
        <begin position="20"/>
        <end position="42"/>
    </location>
</feature>
<dbReference type="GO" id="GO:0000155">
    <property type="term" value="F:phosphorelay sensor kinase activity"/>
    <property type="evidence" value="ECO:0007669"/>
    <property type="project" value="InterPro"/>
</dbReference>
<dbReference type="InterPro" id="IPR003594">
    <property type="entry name" value="HATPase_dom"/>
</dbReference>
<dbReference type="InterPro" id="IPR036097">
    <property type="entry name" value="HisK_dim/P_sf"/>
</dbReference>
<dbReference type="InterPro" id="IPR003661">
    <property type="entry name" value="HisK_dim/P_dom"/>
</dbReference>
<dbReference type="Pfam" id="PF02518">
    <property type="entry name" value="HATPase_c"/>
    <property type="match status" value="1"/>
</dbReference>
<dbReference type="InterPro" id="IPR050428">
    <property type="entry name" value="TCS_sensor_his_kinase"/>
</dbReference>
<reference evidence="15" key="1">
    <citation type="submission" date="2017-01" db="EMBL/GenBank/DDBJ databases">
        <authorList>
            <person name="Varghese N."/>
            <person name="Submissions S."/>
        </authorList>
    </citation>
    <scope>NUCLEOTIDE SEQUENCE [LARGE SCALE GENOMIC DNA]</scope>
    <source>
        <strain evidence="15">ATCC 12950</strain>
    </source>
</reference>
<dbReference type="SUPFAM" id="SSF158472">
    <property type="entry name" value="HAMP domain-like"/>
    <property type="match status" value="1"/>
</dbReference>
<evidence type="ECO:0000256" key="9">
    <source>
        <dbReference type="ARBA" id="ARBA00023012"/>
    </source>
</evidence>
<keyword evidence="6 11" id="KW-0812">Transmembrane</keyword>
<dbReference type="SUPFAM" id="SSF55874">
    <property type="entry name" value="ATPase domain of HSP90 chaperone/DNA topoisomerase II/histidine kinase"/>
    <property type="match status" value="1"/>
</dbReference>
<feature type="domain" description="HAMP" evidence="13">
    <location>
        <begin position="189"/>
        <end position="242"/>
    </location>
</feature>
<evidence type="ECO:0000256" key="8">
    <source>
        <dbReference type="ARBA" id="ARBA00022989"/>
    </source>
</evidence>
<dbReference type="PROSITE" id="PS50109">
    <property type="entry name" value="HIS_KIN"/>
    <property type="match status" value="1"/>
</dbReference>
<evidence type="ECO:0000256" key="2">
    <source>
        <dbReference type="ARBA" id="ARBA00004236"/>
    </source>
</evidence>
<dbReference type="SMART" id="SM00304">
    <property type="entry name" value="HAMP"/>
    <property type="match status" value="1"/>
</dbReference>
<dbReference type="PANTHER" id="PTHR45436">
    <property type="entry name" value="SENSOR HISTIDINE KINASE YKOH"/>
    <property type="match status" value="1"/>
</dbReference>
<dbReference type="InterPro" id="IPR005467">
    <property type="entry name" value="His_kinase_dom"/>
</dbReference>
<name>A0A1N7GTN5_9ACTN</name>
<evidence type="ECO:0000256" key="1">
    <source>
        <dbReference type="ARBA" id="ARBA00000085"/>
    </source>
</evidence>
<proteinExistence type="predicted"/>
<gene>
    <name evidence="14" type="ORF">SAMN05421833_13274</name>
</gene>
<dbReference type="InterPro" id="IPR003660">
    <property type="entry name" value="HAMP_dom"/>
</dbReference>
<evidence type="ECO:0000256" key="6">
    <source>
        <dbReference type="ARBA" id="ARBA00022692"/>
    </source>
</evidence>
<evidence type="ECO:0000256" key="11">
    <source>
        <dbReference type="SAM" id="Phobius"/>
    </source>
</evidence>